<dbReference type="EMBL" id="ML976712">
    <property type="protein sequence ID" value="KAF1969147.1"/>
    <property type="molecule type" value="Genomic_DNA"/>
</dbReference>
<dbReference type="Proteomes" id="UP000800036">
    <property type="component" value="Unassembled WGS sequence"/>
</dbReference>
<dbReference type="PANTHER" id="PTHR23502">
    <property type="entry name" value="MAJOR FACILITATOR SUPERFAMILY"/>
    <property type="match status" value="1"/>
</dbReference>
<keyword evidence="3 5" id="KW-1133">Transmembrane helix</keyword>
<name>A0A6A5V743_9PLEO</name>
<gene>
    <name evidence="6" type="ORF">BU23DRAFT_477919</name>
</gene>
<dbReference type="AlphaFoldDB" id="A0A6A5V743"/>
<comment type="subcellular location">
    <subcellularLocation>
        <location evidence="1">Membrane</location>
        <topology evidence="1">Multi-pass membrane protein</topology>
    </subcellularLocation>
</comment>
<feature type="transmembrane region" description="Helical" evidence="5">
    <location>
        <begin position="12"/>
        <end position="31"/>
    </location>
</feature>
<evidence type="ECO:0000313" key="6">
    <source>
        <dbReference type="EMBL" id="KAF1969147.1"/>
    </source>
</evidence>
<evidence type="ECO:0000256" key="5">
    <source>
        <dbReference type="SAM" id="Phobius"/>
    </source>
</evidence>
<evidence type="ECO:0000256" key="2">
    <source>
        <dbReference type="ARBA" id="ARBA00022692"/>
    </source>
</evidence>
<keyword evidence="4 5" id="KW-0472">Membrane</keyword>
<evidence type="ECO:0000256" key="3">
    <source>
        <dbReference type="ARBA" id="ARBA00022989"/>
    </source>
</evidence>
<dbReference type="PANTHER" id="PTHR23502:SF60">
    <property type="entry name" value="MAJOR FACILITATOR SUPERFAMILY (MFS) PROFILE DOMAIN-CONTAINING PROTEIN-RELATED"/>
    <property type="match status" value="1"/>
</dbReference>
<evidence type="ECO:0000256" key="1">
    <source>
        <dbReference type="ARBA" id="ARBA00004141"/>
    </source>
</evidence>
<organism evidence="6 7">
    <name type="scientific">Bimuria novae-zelandiae CBS 107.79</name>
    <dbReference type="NCBI Taxonomy" id="1447943"/>
    <lineage>
        <taxon>Eukaryota</taxon>
        <taxon>Fungi</taxon>
        <taxon>Dikarya</taxon>
        <taxon>Ascomycota</taxon>
        <taxon>Pezizomycotina</taxon>
        <taxon>Dothideomycetes</taxon>
        <taxon>Pleosporomycetidae</taxon>
        <taxon>Pleosporales</taxon>
        <taxon>Massarineae</taxon>
        <taxon>Didymosphaeriaceae</taxon>
        <taxon>Bimuria</taxon>
    </lineage>
</organism>
<dbReference type="GO" id="GO:0016020">
    <property type="term" value="C:membrane"/>
    <property type="evidence" value="ECO:0007669"/>
    <property type="project" value="UniProtKB-SubCell"/>
</dbReference>
<sequence>MYLIDTYTKYAASAVAVCTVLRSICSAIYLAGDPLYRRLGYDWGNSVLAFIALAFFPCAVVSARYGERIRTRFEPRLDSI</sequence>
<keyword evidence="7" id="KW-1185">Reference proteome</keyword>
<proteinExistence type="predicted"/>
<reference evidence="6" key="1">
    <citation type="journal article" date="2020" name="Stud. Mycol.">
        <title>101 Dothideomycetes genomes: a test case for predicting lifestyles and emergence of pathogens.</title>
        <authorList>
            <person name="Haridas S."/>
            <person name="Albert R."/>
            <person name="Binder M."/>
            <person name="Bloem J."/>
            <person name="Labutti K."/>
            <person name="Salamov A."/>
            <person name="Andreopoulos B."/>
            <person name="Baker S."/>
            <person name="Barry K."/>
            <person name="Bills G."/>
            <person name="Bluhm B."/>
            <person name="Cannon C."/>
            <person name="Castanera R."/>
            <person name="Culley D."/>
            <person name="Daum C."/>
            <person name="Ezra D."/>
            <person name="Gonzalez J."/>
            <person name="Henrissat B."/>
            <person name="Kuo A."/>
            <person name="Liang C."/>
            <person name="Lipzen A."/>
            <person name="Lutzoni F."/>
            <person name="Magnuson J."/>
            <person name="Mondo S."/>
            <person name="Nolan M."/>
            <person name="Ohm R."/>
            <person name="Pangilinan J."/>
            <person name="Park H.-J."/>
            <person name="Ramirez L."/>
            <person name="Alfaro M."/>
            <person name="Sun H."/>
            <person name="Tritt A."/>
            <person name="Yoshinaga Y."/>
            <person name="Zwiers L.-H."/>
            <person name="Turgeon B."/>
            <person name="Goodwin S."/>
            <person name="Spatafora J."/>
            <person name="Crous P."/>
            <person name="Grigoriev I."/>
        </authorList>
    </citation>
    <scope>NUCLEOTIDE SEQUENCE</scope>
    <source>
        <strain evidence="6">CBS 107.79</strain>
    </source>
</reference>
<feature type="transmembrane region" description="Helical" evidence="5">
    <location>
        <begin position="43"/>
        <end position="63"/>
    </location>
</feature>
<dbReference type="OrthoDB" id="5296287at2759"/>
<evidence type="ECO:0000256" key="4">
    <source>
        <dbReference type="ARBA" id="ARBA00023136"/>
    </source>
</evidence>
<dbReference type="GO" id="GO:0022857">
    <property type="term" value="F:transmembrane transporter activity"/>
    <property type="evidence" value="ECO:0007669"/>
    <property type="project" value="TreeGrafter"/>
</dbReference>
<evidence type="ECO:0000313" key="7">
    <source>
        <dbReference type="Proteomes" id="UP000800036"/>
    </source>
</evidence>
<keyword evidence="2 5" id="KW-0812">Transmembrane</keyword>
<accession>A0A6A5V743</accession>
<protein>
    <submittedName>
        <fullName evidence="6">Uncharacterized protein</fullName>
    </submittedName>
</protein>